<dbReference type="GO" id="GO:0003676">
    <property type="term" value="F:nucleic acid binding"/>
    <property type="evidence" value="ECO:0007669"/>
    <property type="project" value="InterPro"/>
</dbReference>
<dbReference type="CDD" id="cd06222">
    <property type="entry name" value="RNase_H_like"/>
    <property type="match status" value="1"/>
</dbReference>
<proteinExistence type="predicted"/>
<dbReference type="InterPro" id="IPR012337">
    <property type="entry name" value="RNaseH-like_sf"/>
</dbReference>
<gene>
    <name evidence="3" type="ORF">Sango_2083800</name>
</gene>
<dbReference type="InterPro" id="IPR002156">
    <property type="entry name" value="RNaseH_domain"/>
</dbReference>
<dbReference type="AlphaFoldDB" id="A0AAE1WBA9"/>
<dbReference type="InterPro" id="IPR044730">
    <property type="entry name" value="RNase_H-like_dom_plant"/>
</dbReference>
<protein>
    <recommendedName>
        <fullName evidence="5">Reverse transcriptase zinc-binding domain-containing protein</fullName>
    </recommendedName>
</protein>
<dbReference type="EMBL" id="JACGWL010000012">
    <property type="protein sequence ID" value="KAK4390205.1"/>
    <property type="molecule type" value="Genomic_DNA"/>
</dbReference>
<feature type="domain" description="Reverse transcriptase zinc-binding" evidence="2">
    <location>
        <begin position="34"/>
        <end position="126"/>
    </location>
</feature>
<reference evidence="3" key="1">
    <citation type="submission" date="2020-06" db="EMBL/GenBank/DDBJ databases">
        <authorList>
            <person name="Li T."/>
            <person name="Hu X."/>
            <person name="Zhang T."/>
            <person name="Song X."/>
            <person name="Zhang H."/>
            <person name="Dai N."/>
            <person name="Sheng W."/>
            <person name="Hou X."/>
            <person name="Wei L."/>
        </authorList>
    </citation>
    <scope>NUCLEOTIDE SEQUENCE</scope>
    <source>
        <strain evidence="3">K16</strain>
        <tissue evidence="3">Leaf</tissue>
    </source>
</reference>
<dbReference type="InterPro" id="IPR036397">
    <property type="entry name" value="RNaseH_sf"/>
</dbReference>
<reference evidence="3" key="2">
    <citation type="journal article" date="2024" name="Plant">
        <title>Genomic evolution and insights into agronomic trait innovations of Sesamum species.</title>
        <authorList>
            <person name="Miao H."/>
            <person name="Wang L."/>
            <person name="Qu L."/>
            <person name="Liu H."/>
            <person name="Sun Y."/>
            <person name="Le M."/>
            <person name="Wang Q."/>
            <person name="Wei S."/>
            <person name="Zheng Y."/>
            <person name="Lin W."/>
            <person name="Duan Y."/>
            <person name="Cao H."/>
            <person name="Xiong S."/>
            <person name="Wang X."/>
            <person name="Wei L."/>
            <person name="Li C."/>
            <person name="Ma Q."/>
            <person name="Ju M."/>
            <person name="Zhao R."/>
            <person name="Li G."/>
            <person name="Mu C."/>
            <person name="Tian Q."/>
            <person name="Mei H."/>
            <person name="Zhang T."/>
            <person name="Gao T."/>
            <person name="Zhang H."/>
        </authorList>
    </citation>
    <scope>NUCLEOTIDE SEQUENCE</scope>
    <source>
        <strain evidence="3">K16</strain>
    </source>
</reference>
<feature type="domain" description="RNase H type-1" evidence="1">
    <location>
        <begin position="153"/>
        <end position="275"/>
    </location>
</feature>
<dbReference type="InterPro" id="IPR026960">
    <property type="entry name" value="RVT-Znf"/>
</dbReference>
<keyword evidence="4" id="KW-1185">Reference proteome</keyword>
<sequence length="300" mass="33068">MFWPVDSDIILSIPFSRIGAPDLLIWHYSRSGIFSVRSAYHLACTLELRPSSSSSRVLEQAWWRRVWQAKMPNKVKVFVWRACLNALPTGDNLARRIPNTSAECPFCGCSNEDRMHIFVLCPFARQNLGILIGAGFQFSSRWTSPPPGCIKLNFDGATFRKGMELGAGVVARDKDGDCVAWLSRRFDRMGNAEIAEALAAREAIHLAVQRGWRSIIIEGDCATLIHKLQASEPDFSVTGPIVVDIQAVASNFRFCSFEFVSRSCNAVAHCLAQSARNPAEGGLIAPPAVISLVNTDKLGK</sequence>
<dbReference type="Pfam" id="PF13456">
    <property type="entry name" value="RVT_3"/>
    <property type="match status" value="1"/>
</dbReference>
<name>A0AAE1WBA9_9LAMI</name>
<organism evidence="3 4">
    <name type="scientific">Sesamum angolense</name>
    <dbReference type="NCBI Taxonomy" id="2727404"/>
    <lineage>
        <taxon>Eukaryota</taxon>
        <taxon>Viridiplantae</taxon>
        <taxon>Streptophyta</taxon>
        <taxon>Embryophyta</taxon>
        <taxon>Tracheophyta</taxon>
        <taxon>Spermatophyta</taxon>
        <taxon>Magnoliopsida</taxon>
        <taxon>eudicotyledons</taxon>
        <taxon>Gunneridae</taxon>
        <taxon>Pentapetalae</taxon>
        <taxon>asterids</taxon>
        <taxon>lamiids</taxon>
        <taxon>Lamiales</taxon>
        <taxon>Pedaliaceae</taxon>
        <taxon>Sesamum</taxon>
    </lineage>
</organism>
<dbReference type="Gene3D" id="3.30.420.10">
    <property type="entry name" value="Ribonuclease H-like superfamily/Ribonuclease H"/>
    <property type="match status" value="1"/>
</dbReference>
<dbReference type="InterPro" id="IPR052929">
    <property type="entry name" value="RNase_H-like_EbsB-rel"/>
</dbReference>
<evidence type="ECO:0008006" key="5">
    <source>
        <dbReference type="Google" id="ProtNLM"/>
    </source>
</evidence>
<dbReference type="GO" id="GO:0004523">
    <property type="term" value="F:RNA-DNA hybrid ribonuclease activity"/>
    <property type="evidence" value="ECO:0007669"/>
    <property type="project" value="InterPro"/>
</dbReference>
<dbReference type="PANTHER" id="PTHR47074:SF48">
    <property type="entry name" value="POLYNUCLEOTIDYL TRANSFERASE, RIBONUCLEASE H-LIKE SUPERFAMILY PROTEIN"/>
    <property type="match status" value="1"/>
</dbReference>
<accession>A0AAE1WBA9</accession>
<evidence type="ECO:0000259" key="1">
    <source>
        <dbReference type="Pfam" id="PF13456"/>
    </source>
</evidence>
<dbReference type="Proteomes" id="UP001289374">
    <property type="component" value="Unassembled WGS sequence"/>
</dbReference>
<dbReference type="Pfam" id="PF13966">
    <property type="entry name" value="zf-RVT"/>
    <property type="match status" value="1"/>
</dbReference>
<dbReference type="PANTHER" id="PTHR47074">
    <property type="entry name" value="BNAC02G40300D PROTEIN"/>
    <property type="match status" value="1"/>
</dbReference>
<evidence type="ECO:0000313" key="3">
    <source>
        <dbReference type="EMBL" id="KAK4390205.1"/>
    </source>
</evidence>
<dbReference type="SUPFAM" id="SSF53098">
    <property type="entry name" value="Ribonuclease H-like"/>
    <property type="match status" value="1"/>
</dbReference>
<evidence type="ECO:0000313" key="4">
    <source>
        <dbReference type="Proteomes" id="UP001289374"/>
    </source>
</evidence>
<evidence type="ECO:0000259" key="2">
    <source>
        <dbReference type="Pfam" id="PF13966"/>
    </source>
</evidence>
<comment type="caution">
    <text evidence="3">The sequence shown here is derived from an EMBL/GenBank/DDBJ whole genome shotgun (WGS) entry which is preliminary data.</text>
</comment>